<gene>
    <name evidence="1" type="ORF">JYE49_06740</name>
</gene>
<accession>A0AC61NCJ1</accession>
<evidence type="ECO:0000313" key="1">
    <source>
        <dbReference type="EMBL" id="QUC68381.1"/>
    </source>
</evidence>
<proteinExistence type="predicted"/>
<evidence type="ECO:0000313" key="2">
    <source>
        <dbReference type="Proteomes" id="UP000682782"/>
    </source>
</evidence>
<organism evidence="1 2">
    <name type="scientific">Aristaeella hokkaidonensis</name>
    <dbReference type="NCBI Taxonomy" id="3046382"/>
    <lineage>
        <taxon>Bacteria</taxon>
        <taxon>Bacillati</taxon>
        <taxon>Bacillota</taxon>
        <taxon>Clostridia</taxon>
        <taxon>Eubacteriales</taxon>
        <taxon>Aristaeellaceae</taxon>
        <taxon>Aristaeella</taxon>
    </lineage>
</organism>
<dbReference type="Proteomes" id="UP000682782">
    <property type="component" value="Chromosome"/>
</dbReference>
<reference evidence="1" key="1">
    <citation type="submission" date="2021-01" db="EMBL/GenBank/DDBJ databases">
        <title>Complete genome sequence of Clostridiales bacterium R-7.</title>
        <authorList>
            <person name="Mahoney-Kurpe S.C."/>
            <person name="Palevich N."/>
            <person name="Koike S."/>
            <person name="Moon C.D."/>
            <person name="Attwood G.T."/>
        </authorList>
    </citation>
    <scope>NUCLEOTIDE SEQUENCE</scope>
    <source>
        <strain evidence="1">R-7</strain>
    </source>
</reference>
<sequence>MNQTVKRIVDILFQETVENDETKALHEELMNNCQEHYQDLISRGLSEDEAVAEVVESLKGMKDVIAQYPKKTAGPASFSDNEEAEEGKRFVFTGVDTLKAETTDQDITVSPSADGAVHIWCDDAEGMKAERVGNEVRITGAKKMEKIAPNFQFPEGEEISISGILNMVGKAIRNVATNIQGGAPIFIEVPDGQMKEIELNSRSGDIECSCAMARKMVVRSTSGDVTLEPVTEKTAEKLIVSTVSGDAEVHGSALEGEISSMSGSVTVDGVFETLEMKSTSGDVEFNGSVLDTTGSAISGDVSITVENTTVKNITGKSTSGDVEIYLPRGLHSVHAECSTVSGDCCSRVSDAGMNAEVKISAKSISGDVTVE</sequence>
<name>A0AC61NCJ1_9FIRM</name>
<protein>
    <submittedName>
        <fullName evidence="1">DUF4097 family beta strand repeat protein</fullName>
    </submittedName>
</protein>
<dbReference type="EMBL" id="CP068393">
    <property type="protein sequence ID" value="QUC68381.1"/>
    <property type="molecule type" value="Genomic_DNA"/>
</dbReference>
<keyword evidence="2" id="KW-1185">Reference proteome</keyword>